<dbReference type="Gene3D" id="3.30.110.170">
    <property type="entry name" value="Protein of unknown function (DUF541), domain 1"/>
    <property type="match status" value="1"/>
</dbReference>
<dbReference type="InterPro" id="IPR007497">
    <property type="entry name" value="SIMPL/DUF541"/>
</dbReference>
<protein>
    <recommendedName>
        <fullName evidence="4">26 kDa periplasmic immunogenic protein</fullName>
    </recommendedName>
</protein>
<proteinExistence type="predicted"/>
<evidence type="ECO:0008006" key="4">
    <source>
        <dbReference type="Google" id="ProtNLM"/>
    </source>
</evidence>
<accession>U7VGW5</accession>
<dbReference type="PANTHER" id="PTHR34387">
    <property type="entry name" value="SLR1258 PROTEIN"/>
    <property type="match status" value="1"/>
</dbReference>
<dbReference type="STRING" id="1319815.HMPREF0202_00062"/>
<feature type="chain" id="PRO_5004689289" description="26 kDa periplasmic immunogenic protein" evidence="1">
    <location>
        <begin position="19"/>
        <end position="225"/>
    </location>
</feature>
<dbReference type="GO" id="GO:0006974">
    <property type="term" value="P:DNA damage response"/>
    <property type="evidence" value="ECO:0007669"/>
    <property type="project" value="TreeGrafter"/>
</dbReference>
<dbReference type="PANTHER" id="PTHR34387:SF2">
    <property type="entry name" value="SLR1258 PROTEIN"/>
    <property type="match status" value="1"/>
</dbReference>
<dbReference type="HOGENOM" id="CLU_1228123_0_0_0"/>
<dbReference type="Proteomes" id="UP000017081">
    <property type="component" value="Unassembled WGS sequence"/>
</dbReference>
<reference evidence="2 3" key="1">
    <citation type="submission" date="2013-08" db="EMBL/GenBank/DDBJ databases">
        <authorList>
            <person name="Weinstock G."/>
            <person name="Sodergren E."/>
            <person name="Wylie T."/>
            <person name="Fulton L."/>
            <person name="Fulton R."/>
            <person name="Fronick C."/>
            <person name="O'Laughlin M."/>
            <person name="Godfrey J."/>
            <person name="Miner T."/>
            <person name="Herter B."/>
            <person name="Appelbaum E."/>
            <person name="Cordes M."/>
            <person name="Lek S."/>
            <person name="Wollam A."/>
            <person name="Pepin K.H."/>
            <person name="Palsikar V.B."/>
            <person name="Mitreva M."/>
            <person name="Wilson R.K."/>
        </authorList>
    </citation>
    <scope>NUCLEOTIDE SEQUENCE [LARGE SCALE GENOMIC DNA]</scope>
    <source>
        <strain evidence="2 3">ATCC BAA-474</strain>
    </source>
</reference>
<dbReference type="InterPro" id="IPR052022">
    <property type="entry name" value="26kDa_periplasmic_antigen"/>
</dbReference>
<dbReference type="Gene3D" id="3.30.70.2970">
    <property type="entry name" value="Protein of unknown function (DUF541), domain 2"/>
    <property type="match status" value="1"/>
</dbReference>
<keyword evidence="1" id="KW-0732">Signal</keyword>
<evidence type="ECO:0000256" key="1">
    <source>
        <dbReference type="SAM" id="SignalP"/>
    </source>
</evidence>
<organism evidence="2 3">
    <name type="scientific">Cetobacterium somerae ATCC BAA-474</name>
    <dbReference type="NCBI Taxonomy" id="1319815"/>
    <lineage>
        <taxon>Bacteria</taxon>
        <taxon>Fusobacteriati</taxon>
        <taxon>Fusobacteriota</taxon>
        <taxon>Fusobacteriia</taxon>
        <taxon>Fusobacteriales</taxon>
        <taxon>Fusobacteriaceae</taxon>
        <taxon>Cetobacterium</taxon>
    </lineage>
</organism>
<dbReference type="AlphaFoldDB" id="U7VGW5"/>
<keyword evidence="3" id="KW-1185">Reference proteome</keyword>
<dbReference type="EMBL" id="AXZF01000002">
    <property type="protein sequence ID" value="ERT70068.1"/>
    <property type="molecule type" value="Genomic_DNA"/>
</dbReference>
<sequence length="225" mass="24702">MKKTIGTLFLLTSAFSLANETPTISVTGTGTVSGKPDTFSIIATVETTNKNSQTAISENTDIVNKAIGLLKKSGLKENNIKTENYSLNYRNDYNVKDGEMKYFVRNQILITSNDLDKAGTVLTALNNGGVNNIGEINFFIADRKELEDKAYKLAYENAKYKAALIAGIDDFKVSPKNIDLNYSMPRPISFMLNSAAKADDTPIPLTVPNDVDVTASMNVIFYMEK</sequence>
<evidence type="ECO:0000313" key="2">
    <source>
        <dbReference type="EMBL" id="ERT70068.1"/>
    </source>
</evidence>
<name>U7VGW5_9FUSO</name>
<dbReference type="Pfam" id="PF04402">
    <property type="entry name" value="SIMPL"/>
    <property type="match status" value="1"/>
</dbReference>
<dbReference type="RefSeq" id="WP_023049612.1">
    <property type="nucleotide sequence ID" value="NZ_CP173065.2"/>
</dbReference>
<feature type="signal peptide" evidence="1">
    <location>
        <begin position="1"/>
        <end position="18"/>
    </location>
</feature>
<gene>
    <name evidence="2" type="ORF">HMPREF0202_00062</name>
</gene>
<evidence type="ECO:0000313" key="3">
    <source>
        <dbReference type="Proteomes" id="UP000017081"/>
    </source>
</evidence>
<dbReference type="eggNOG" id="COG2968">
    <property type="taxonomic scope" value="Bacteria"/>
</dbReference>
<comment type="caution">
    <text evidence="2">The sequence shown here is derived from an EMBL/GenBank/DDBJ whole genome shotgun (WGS) entry which is preliminary data.</text>
</comment>